<evidence type="ECO:0000256" key="1">
    <source>
        <dbReference type="ARBA" id="ARBA00004752"/>
    </source>
</evidence>
<dbReference type="Gene3D" id="2.40.440.10">
    <property type="entry name" value="L,D-transpeptidase catalytic domain-like"/>
    <property type="match status" value="1"/>
</dbReference>
<evidence type="ECO:0000256" key="6">
    <source>
        <dbReference type="ARBA" id="ARBA00023316"/>
    </source>
</evidence>
<sequence>MSRLVFDGSTHQLSLLSGDFTVIGTWSAYNNVDSHATIKHVQNGTYSIQDKSTPHYHTPDENGPYGSYGIIRFNVPGHPGIGVHSGRANAKFKPGPQHATMGCIRTTDEAMKSIKESMASSSLSTIEVRNNSGPSAVSSTQRNETHIYHGIRTQFI</sequence>
<evidence type="ECO:0000313" key="9">
    <source>
        <dbReference type="EMBL" id="MEE9686033.1"/>
    </source>
</evidence>
<keyword evidence="6 7" id="KW-0961">Cell wall biogenesis/degradation</keyword>
<comment type="similarity">
    <text evidence="2">Belongs to the YkuD family.</text>
</comment>
<reference evidence="9 10" key="1">
    <citation type="submission" date="2023-10" db="EMBL/GenBank/DDBJ databases">
        <title>Wastewater isolates of ESBL- and carbapenemase-producing Gram-negative bacteria from New Zealand.</title>
        <authorList>
            <person name="Straub C."/>
            <person name="Weaver L."/>
            <person name="Cornelius A."/>
            <person name="Mcgill E."/>
            <person name="Dyet K."/>
            <person name="White L."/>
            <person name="Pattis I."/>
        </authorList>
    </citation>
    <scope>NUCLEOTIDE SEQUENCE [LARGE SCALE GENOMIC DNA]</scope>
    <source>
        <strain evidence="9 10">ESBL35</strain>
    </source>
</reference>
<comment type="pathway">
    <text evidence="1 7">Cell wall biogenesis; peptidoglycan biosynthesis.</text>
</comment>
<gene>
    <name evidence="9" type="ORF">V4839_21520</name>
</gene>
<dbReference type="InterPro" id="IPR038063">
    <property type="entry name" value="Transpep_catalytic_dom"/>
</dbReference>
<accession>A0ABU7UGJ9</accession>
<dbReference type="Pfam" id="PF03734">
    <property type="entry name" value="YkuD"/>
    <property type="match status" value="1"/>
</dbReference>
<keyword evidence="10" id="KW-1185">Reference proteome</keyword>
<feature type="active site" description="Proton donor/acceptor" evidence="7">
    <location>
        <position position="84"/>
    </location>
</feature>
<dbReference type="PROSITE" id="PS52029">
    <property type="entry name" value="LD_TPASE"/>
    <property type="match status" value="1"/>
</dbReference>
<feature type="domain" description="L,D-TPase catalytic" evidence="8">
    <location>
        <begin position="2"/>
        <end position="129"/>
    </location>
</feature>
<evidence type="ECO:0000256" key="3">
    <source>
        <dbReference type="ARBA" id="ARBA00022679"/>
    </source>
</evidence>
<name>A0ABU7UGJ9_LELAM</name>
<keyword evidence="4 7" id="KW-0133">Cell shape</keyword>
<comment type="caution">
    <text evidence="9">The sequence shown here is derived from an EMBL/GenBank/DDBJ whole genome shotgun (WGS) entry which is preliminary data.</text>
</comment>
<feature type="active site" description="Nucleophile" evidence="7">
    <location>
        <position position="103"/>
    </location>
</feature>
<protein>
    <submittedName>
        <fullName evidence="9">L,D-transpeptidase</fullName>
    </submittedName>
</protein>
<evidence type="ECO:0000313" key="10">
    <source>
        <dbReference type="Proteomes" id="UP001335910"/>
    </source>
</evidence>
<dbReference type="EMBL" id="JAZKLI010000001">
    <property type="protein sequence ID" value="MEE9686033.1"/>
    <property type="molecule type" value="Genomic_DNA"/>
</dbReference>
<evidence type="ECO:0000259" key="8">
    <source>
        <dbReference type="PROSITE" id="PS52029"/>
    </source>
</evidence>
<evidence type="ECO:0000256" key="7">
    <source>
        <dbReference type="PROSITE-ProRule" id="PRU01373"/>
    </source>
</evidence>
<keyword evidence="3" id="KW-0808">Transferase</keyword>
<organism evidence="9 10">
    <name type="scientific">Lelliottia amnigena</name>
    <name type="common">Enterobacter amnigenus</name>
    <dbReference type="NCBI Taxonomy" id="61646"/>
    <lineage>
        <taxon>Bacteria</taxon>
        <taxon>Pseudomonadati</taxon>
        <taxon>Pseudomonadota</taxon>
        <taxon>Gammaproteobacteria</taxon>
        <taxon>Enterobacterales</taxon>
        <taxon>Enterobacteriaceae</taxon>
        <taxon>Lelliottia</taxon>
    </lineage>
</organism>
<keyword evidence="5 7" id="KW-0573">Peptidoglycan synthesis</keyword>
<evidence type="ECO:0000256" key="2">
    <source>
        <dbReference type="ARBA" id="ARBA00005992"/>
    </source>
</evidence>
<evidence type="ECO:0000256" key="5">
    <source>
        <dbReference type="ARBA" id="ARBA00022984"/>
    </source>
</evidence>
<proteinExistence type="inferred from homology"/>
<dbReference type="RefSeq" id="WP_331390673.1">
    <property type="nucleotide sequence ID" value="NZ_JAZKLB010000001.1"/>
</dbReference>
<dbReference type="Proteomes" id="UP001335910">
    <property type="component" value="Unassembled WGS sequence"/>
</dbReference>
<dbReference type="SUPFAM" id="SSF141523">
    <property type="entry name" value="L,D-transpeptidase catalytic domain-like"/>
    <property type="match status" value="1"/>
</dbReference>
<dbReference type="InterPro" id="IPR005490">
    <property type="entry name" value="LD_TPept_cat_dom"/>
</dbReference>
<evidence type="ECO:0000256" key="4">
    <source>
        <dbReference type="ARBA" id="ARBA00022960"/>
    </source>
</evidence>